<evidence type="ECO:0000313" key="1">
    <source>
        <dbReference type="EMBL" id="MFD2565770.1"/>
    </source>
</evidence>
<dbReference type="Proteomes" id="UP001597508">
    <property type="component" value="Unassembled WGS sequence"/>
</dbReference>
<proteinExistence type="predicted"/>
<name>A0ABW5LM04_9FLAO</name>
<sequence length="422" mass="48338">MIDQKETTKASVATLSKKELPHQKLLDNLKNFIGEIPYEEGNTFLNQPVLVNNDYLVNSERMSSILNSLLVMFVYNYFRDVRIQGVYQLDKELQEILSMTEGVPYELGLYRPDYIYDINGQAKICEIGCRYPINGWMLSTYLNSSVSSLVKNVDENWNAIPEQNDFIEELSGRFDADEPIFIVRKSEKGTEVNYLKNELASKGITMIDVAPEDLQLVGGQVMAGDQAARQFYLEMDREELKSFDKDVLKAIIKSGRCINDVRTLILIHDKRILTLLYNEEIMGSYINLDDYNFLKSYLIPSFNIDNPGDREFLLNSEENWILKPNSGGRGIDMHVKSECDPKVWENLVQNEWNNYMVQPYVEQKKFEINRNGTTESINLVGLDLCFNGKSYGPGLFRGSSKSIVNLHQGRGVVFPCVLDKSE</sequence>
<comment type="caution">
    <text evidence="1">The sequence shown here is derived from an EMBL/GenBank/DDBJ whole genome shotgun (WGS) entry which is preliminary data.</text>
</comment>
<dbReference type="RefSeq" id="WP_379664496.1">
    <property type="nucleotide sequence ID" value="NZ_JBHULH010000001.1"/>
</dbReference>
<dbReference type="EMBL" id="JBHULH010000001">
    <property type="protein sequence ID" value="MFD2565770.1"/>
    <property type="molecule type" value="Genomic_DNA"/>
</dbReference>
<evidence type="ECO:0000313" key="2">
    <source>
        <dbReference type="Proteomes" id="UP001597508"/>
    </source>
</evidence>
<reference evidence="2" key="1">
    <citation type="journal article" date="2019" name="Int. J. Syst. Evol. Microbiol.">
        <title>The Global Catalogue of Microorganisms (GCM) 10K type strain sequencing project: providing services to taxonomists for standard genome sequencing and annotation.</title>
        <authorList>
            <consortium name="The Broad Institute Genomics Platform"/>
            <consortium name="The Broad Institute Genome Sequencing Center for Infectious Disease"/>
            <person name="Wu L."/>
            <person name="Ma J."/>
        </authorList>
    </citation>
    <scope>NUCLEOTIDE SEQUENCE [LARGE SCALE GENOMIC DNA]</scope>
    <source>
        <strain evidence="2">KCTC 52127</strain>
    </source>
</reference>
<dbReference type="SUPFAM" id="SSF56059">
    <property type="entry name" value="Glutathione synthetase ATP-binding domain-like"/>
    <property type="match status" value="1"/>
</dbReference>
<organism evidence="1 2">
    <name type="scientific">Pseudotenacibaculum haliotis</name>
    <dbReference type="NCBI Taxonomy" id="1862138"/>
    <lineage>
        <taxon>Bacteria</taxon>
        <taxon>Pseudomonadati</taxon>
        <taxon>Bacteroidota</taxon>
        <taxon>Flavobacteriia</taxon>
        <taxon>Flavobacteriales</taxon>
        <taxon>Flavobacteriaceae</taxon>
        <taxon>Pseudotenacibaculum</taxon>
    </lineage>
</organism>
<protein>
    <submittedName>
        <fullName evidence="1">Uncharacterized protein</fullName>
    </submittedName>
</protein>
<gene>
    <name evidence="1" type="ORF">ACFSRZ_00220</name>
</gene>
<accession>A0ABW5LM04</accession>
<keyword evidence="2" id="KW-1185">Reference proteome</keyword>